<dbReference type="Proteomes" id="UP001489004">
    <property type="component" value="Unassembled WGS sequence"/>
</dbReference>
<name>A0AAW1QDW8_9CHLO</name>
<gene>
    <name evidence="2" type="ORF">WJX72_000245</name>
</gene>
<proteinExistence type="predicted"/>
<evidence type="ECO:0000313" key="3">
    <source>
        <dbReference type="Proteomes" id="UP001489004"/>
    </source>
</evidence>
<dbReference type="AlphaFoldDB" id="A0AAW1QDW8"/>
<keyword evidence="3" id="KW-1185">Reference proteome</keyword>
<organism evidence="2 3">
    <name type="scientific">[Myrmecia] bisecta</name>
    <dbReference type="NCBI Taxonomy" id="41462"/>
    <lineage>
        <taxon>Eukaryota</taxon>
        <taxon>Viridiplantae</taxon>
        <taxon>Chlorophyta</taxon>
        <taxon>core chlorophytes</taxon>
        <taxon>Trebouxiophyceae</taxon>
        <taxon>Trebouxiales</taxon>
        <taxon>Trebouxiaceae</taxon>
        <taxon>Myrmecia</taxon>
    </lineage>
</organism>
<protein>
    <submittedName>
        <fullName evidence="2">Uncharacterized protein</fullName>
    </submittedName>
</protein>
<evidence type="ECO:0000256" key="1">
    <source>
        <dbReference type="SAM" id="MobiDB-lite"/>
    </source>
</evidence>
<feature type="compositionally biased region" description="Polar residues" evidence="1">
    <location>
        <begin position="1"/>
        <end position="10"/>
    </location>
</feature>
<reference evidence="2 3" key="1">
    <citation type="journal article" date="2024" name="Nat. Commun.">
        <title>Phylogenomics reveals the evolutionary origins of lichenization in chlorophyte algae.</title>
        <authorList>
            <person name="Puginier C."/>
            <person name="Libourel C."/>
            <person name="Otte J."/>
            <person name="Skaloud P."/>
            <person name="Haon M."/>
            <person name="Grisel S."/>
            <person name="Petersen M."/>
            <person name="Berrin J.G."/>
            <person name="Delaux P.M."/>
            <person name="Dal Grande F."/>
            <person name="Keller J."/>
        </authorList>
    </citation>
    <scope>NUCLEOTIDE SEQUENCE [LARGE SCALE GENOMIC DNA]</scope>
    <source>
        <strain evidence="2 3">SAG 2043</strain>
    </source>
</reference>
<dbReference type="EMBL" id="JALJOR010000003">
    <property type="protein sequence ID" value="KAK9819608.1"/>
    <property type="molecule type" value="Genomic_DNA"/>
</dbReference>
<sequence length="197" mass="21021">MTIQRSGSESSLRRLDPQLEVPRGTGQALAPGPGGCLEVAHISSSAPQQRTLANDQDVLNASSLELLEDQKHLLDDAGLRFIQQQRAFLQGKAKESLAALPADVSVAEASGSETDVQRLQQQLAVAVAGKAVAEKQREEVLSLMQAKNQRLLAVLQDQARMREQLQQADASARSARELTTSCLDKLTATGPTGGGDK</sequence>
<accession>A0AAW1QDW8</accession>
<feature type="region of interest" description="Disordered" evidence="1">
    <location>
        <begin position="166"/>
        <end position="197"/>
    </location>
</feature>
<evidence type="ECO:0000313" key="2">
    <source>
        <dbReference type="EMBL" id="KAK9819608.1"/>
    </source>
</evidence>
<comment type="caution">
    <text evidence="2">The sequence shown here is derived from an EMBL/GenBank/DDBJ whole genome shotgun (WGS) entry which is preliminary data.</text>
</comment>
<feature type="region of interest" description="Disordered" evidence="1">
    <location>
        <begin position="1"/>
        <end position="32"/>
    </location>
</feature>